<evidence type="ECO:0000313" key="3">
    <source>
        <dbReference type="Proteomes" id="UP001054945"/>
    </source>
</evidence>
<evidence type="ECO:0000256" key="1">
    <source>
        <dbReference type="SAM" id="MobiDB-lite"/>
    </source>
</evidence>
<accession>A0AAV4X6Y8</accession>
<feature type="region of interest" description="Disordered" evidence="1">
    <location>
        <begin position="89"/>
        <end position="120"/>
    </location>
</feature>
<organism evidence="2 3">
    <name type="scientific">Caerostris extrusa</name>
    <name type="common">Bark spider</name>
    <name type="synonym">Caerostris bankana</name>
    <dbReference type="NCBI Taxonomy" id="172846"/>
    <lineage>
        <taxon>Eukaryota</taxon>
        <taxon>Metazoa</taxon>
        <taxon>Ecdysozoa</taxon>
        <taxon>Arthropoda</taxon>
        <taxon>Chelicerata</taxon>
        <taxon>Arachnida</taxon>
        <taxon>Araneae</taxon>
        <taxon>Araneomorphae</taxon>
        <taxon>Entelegynae</taxon>
        <taxon>Araneoidea</taxon>
        <taxon>Araneidae</taxon>
        <taxon>Caerostris</taxon>
    </lineage>
</organism>
<dbReference type="AlphaFoldDB" id="A0AAV4X6Y8"/>
<dbReference type="EMBL" id="BPLR01017318">
    <property type="protein sequence ID" value="GIY90418.1"/>
    <property type="molecule type" value="Genomic_DNA"/>
</dbReference>
<evidence type="ECO:0000313" key="2">
    <source>
        <dbReference type="EMBL" id="GIY90418.1"/>
    </source>
</evidence>
<keyword evidence="3" id="KW-1185">Reference proteome</keyword>
<reference evidence="2 3" key="1">
    <citation type="submission" date="2021-06" db="EMBL/GenBank/DDBJ databases">
        <title>Caerostris extrusa draft genome.</title>
        <authorList>
            <person name="Kono N."/>
            <person name="Arakawa K."/>
        </authorList>
    </citation>
    <scope>NUCLEOTIDE SEQUENCE [LARGE SCALE GENOMIC DNA]</scope>
</reference>
<comment type="caution">
    <text evidence="2">The sequence shown here is derived from an EMBL/GenBank/DDBJ whole genome shotgun (WGS) entry which is preliminary data.</text>
</comment>
<sequence length="145" mass="15965">MLLRLSLKYNFLAPPDFPLCINPFFVLLQMILNTAKSGLRASEVGESICHSLLDYYCAIKYIPPEDVPKAVRESCCKGSRAKMISNGNIRSPHRVVSGPTATEKKTASQTVTSKTKPTKTKAVASKLFNEQKHSANQKSAHTKTP</sequence>
<dbReference type="Proteomes" id="UP001054945">
    <property type="component" value="Unassembled WGS sequence"/>
</dbReference>
<protein>
    <submittedName>
        <fullName evidence="2">RNase H domain-containing protein</fullName>
    </submittedName>
</protein>
<proteinExistence type="predicted"/>
<gene>
    <name evidence="2" type="primary">AVEN_262529_1</name>
    <name evidence="2" type="ORF">CEXT_552171</name>
</gene>
<name>A0AAV4X6Y8_CAEEX</name>
<feature type="compositionally biased region" description="Low complexity" evidence="1">
    <location>
        <begin position="110"/>
        <end position="120"/>
    </location>
</feature>